<organism evidence="6 7">
    <name type="scientific">Symbiochloris irregularis</name>
    <dbReference type="NCBI Taxonomy" id="706552"/>
    <lineage>
        <taxon>Eukaryota</taxon>
        <taxon>Viridiplantae</taxon>
        <taxon>Chlorophyta</taxon>
        <taxon>core chlorophytes</taxon>
        <taxon>Trebouxiophyceae</taxon>
        <taxon>Trebouxiales</taxon>
        <taxon>Trebouxiaceae</taxon>
        <taxon>Symbiochloris</taxon>
    </lineage>
</organism>
<dbReference type="GO" id="GO:0005634">
    <property type="term" value="C:nucleus"/>
    <property type="evidence" value="ECO:0007669"/>
    <property type="project" value="TreeGrafter"/>
</dbReference>
<feature type="domain" description="HTH myb-type" evidence="5">
    <location>
        <begin position="107"/>
        <end position="157"/>
    </location>
</feature>
<dbReference type="SUPFAM" id="SSF46689">
    <property type="entry name" value="Homeodomain-like"/>
    <property type="match status" value="1"/>
</dbReference>
<accession>A0AAW1NRV4</accession>
<evidence type="ECO:0000313" key="6">
    <source>
        <dbReference type="EMBL" id="KAK9789967.1"/>
    </source>
</evidence>
<keyword evidence="7" id="KW-1185">Reference proteome</keyword>
<evidence type="ECO:0000256" key="2">
    <source>
        <dbReference type="ARBA" id="ARBA00023125"/>
    </source>
</evidence>
<comment type="caution">
    <text evidence="6">The sequence shown here is derived from an EMBL/GenBank/DDBJ whole genome shotgun (WGS) entry which is preliminary data.</text>
</comment>
<dbReference type="InterPro" id="IPR050560">
    <property type="entry name" value="MYB_TF"/>
</dbReference>
<keyword evidence="1" id="KW-0677">Repeat</keyword>
<feature type="domain" description="HTH myb-type" evidence="5">
    <location>
        <begin position="55"/>
        <end position="106"/>
    </location>
</feature>
<evidence type="ECO:0000259" key="4">
    <source>
        <dbReference type="PROSITE" id="PS50090"/>
    </source>
</evidence>
<name>A0AAW1NRV4_9CHLO</name>
<feature type="region of interest" description="Disordered" evidence="3">
    <location>
        <begin position="1"/>
        <end position="52"/>
    </location>
</feature>
<dbReference type="GO" id="GO:0000981">
    <property type="term" value="F:DNA-binding transcription factor activity, RNA polymerase II-specific"/>
    <property type="evidence" value="ECO:0007669"/>
    <property type="project" value="TreeGrafter"/>
</dbReference>
<evidence type="ECO:0000313" key="7">
    <source>
        <dbReference type="Proteomes" id="UP001465755"/>
    </source>
</evidence>
<reference evidence="6 7" key="1">
    <citation type="journal article" date="2024" name="Nat. Commun.">
        <title>Phylogenomics reveals the evolutionary origins of lichenization in chlorophyte algae.</title>
        <authorList>
            <person name="Puginier C."/>
            <person name="Libourel C."/>
            <person name="Otte J."/>
            <person name="Skaloud P."/>
            <person name="Haon M."/>
            <person name="Grisel S."/>
            <person name="Petersen M."/>
            <person name="Berrin J.G."/>
            <person name="Delaux P.M."/>
            <person name="Dal Grande F."/>
            <person name="Keller J."/>
        </authorList>
    </citation>
    <scope>NUCLEOTIDE SEQUENCE [LARGE SCALE GENOMIC DNA]</scope>
    <source>
        <strain evidence="6 7">SAG 2036</strain>
    </source>
</reference>
<dbReference type="AlphaFoldDB" id="A0AAW1NRV4"/>
<dbReference type="PROSITE" id="PS51294">
    <property type="entry name" value="HTH_MYB"/>
    <property type="match status" value="2"/>
</dbReference>
<dbReference type="InterPro" id="IPR001005">
    <property type="entry name" value="SANT/Myb"/>
</dbReference>
<dbReference type="Gene3D" id="1.10.10.60">
    <property type="entry name" value="Homeodomain-like"/>
    <property type="match status" value="2"/>
</dbReference>
<dbReference type="GO" id="GO:0000978">
    <property type="term" value="F:RNA polymerase II cis-regulatory region sequence-specific DNA binding"/>
    <property type="evidence" value="ECO:0007669"/>
    <property type="project" value="TreeGrafter"/>
</dbReference>
<dbReference type="PROSITE" id="PS50090">
    <property type="entry name" value="MYB_LIKE"/>
    <property type="match status" value="2"/>
</dbReference>
<keyword evidence="2" id="KW-0238">DNA-binding</keyword>
<dbReference type="FunFam" id="1.10.10.60:FF:000010">
    <property type="entry name" value="Transcriptional activator Myb isoform A"/>
    <property type="match status" value="1"/>
</dbReference>
<sequence>MPHVQQNGLAAGDALRTLGHPGDDQADGDQDRAGSFLPGTTSTGKRRRRHPVAEVKGNWTPEEDQLLIEQVRLNGPGSWSKLLPHFPGRIGKQLRERWNHELRPDINKQGWQPAEEVALVAAHRTAGNCWADIAKVLPGRTQNGVKNHWHATMRKVQRAPPGASPQSPLQAYLHELRRNPSGAPASARASLQGPGARTTSAGDTSAAADGEDDMEGVDEEGDADQITHSDDLGGSDQDDGVDMPHPGSIGRRGASAREMPASQEAGGPFEGQPPSSGTRAMRREELRHPETSVVNTLLLLQGAAEESDSPIRNMQGRATRVRKPPAWQRDMTPGTSTPQGADVNAAAQPPSPGPAGLVSLVSAAAMAADGMRALGIEEVGEAEVGQLDEALASPAFAHLAAHLLSSDLATTLSPPRWRGPRASSKRPAWVLVNLLRMMADLPQLWGLQEALRNQTAWAAVQPPRR</sequence>
<proteinExistence type="predicted"/>
<evidence type="ECO:0000259" key="5">
    <source>
        <dbReference type="PROSITE" id="PS51294"/>
    </source>
</evidence>
<feature type="domain" description="Myb-like" evidence="4">
    <location>
        <begin position="56"/>
        <end position="102"/>
    </location>
</feature>
<dbReference type="PANTHER" id="PTHR45614">
    <property type="entry name" value="MYB PROTEIN-RELATED"/>
    <property type="match status" value="1"/>
</dbReference>
<feature type="region of interest" description="Disordered" evidence="3">
    <location>
        <begin position="305"/>
        <end position="352"/>
    </location>
</feature>
<evidence type="ECO:0000256" key="3">
    <source>
        <dbReference type="SAM" id="MobiDB-lite"/>
    </source>
</evidence>
<feature type="domain" description="Myb-like" evidence="4">
    <location>
        <begin position="103"/>
        <end position="153"/>
    </location>
</feature>
<feature type="compositionally biased region" description="Acidic residues" evidence="3">
    <location>
        <begin position="209"/>
        <end position="223"/>
    </location>
</feature>
<feature type="compositionally biased region" description="Low complexity" evidence="3">
    <location>
        <begin position="195"/>
        <end position="208"/>
    </location>
</feature>
<dbReference type="SMART" id="SM00717">
    <property type="entry name" value="SANT"/>
    <property type="match status" value="2"/>
</dbReference>
<dbReference type="CDD" id="cd00167">
    <property type="entry name" value="SANT"/>
    <property type="match status" value="2"/>
</dbReference>
<gene>
    <name evidence="6" type="ORF">WJX73_008738</name>
</gene>
<feature type="compositionally biased region" description="Basic and acidic residues" evidence="3">
    <location>
        <begin position="281"/>
        <end position="290"/>
    </location>
</feature>
<dbReference type="InterPro" id="IPR009057">
    <property type="entry name" value="Homeodomain-like_sf"/>
</dbReference>
<dbReference type="Proteomes" id="UP001465755">
    <property type="component" value="Unassembled WGS sequence"/>
</dbReference>
<evidence type="ECO:0000256" key="1">
    <source>
        <dbReference type="ARBA" id="ARBA00022737"/>
    </source>
</evidence>
<dbReference type="Pfam" id="PF00249">
    <property type="entry name" value="Myb_DNA-binding"/>
    <property type="match status" value="2"/>
</dbReference>
<dbReference type="EMBL" id="JALJOQ010000199">
    <property type="protein sequence ID" value="KAK9789967.1"/>
    <property type="molecule type" value="Genomic_DNA"/>
</dbReference>
<dbReference type="PANTHER" id="PTHR45614:SF218">
    <property type="entry name" value="TRANSCRIPTION FACTOR MYB119-RELATED"/>
    <property type="match status" value="1"/>
</dbReference>
<dbReference type="InterPro" id="IPR017930">
    <property type="entry name" value="Myb_dom"/>
</dbReference>
<protein>
    <submittedName>
        <fullName evidence="6">Uncharacterized protein</fullName>
    </submittedName>
</protein>
<feature type="region of interest" description="Disordered" evidence="3">
    <location>
        <begin position="179"/>
        <end position="293"/>
    </location>
</feature>